<dbReference type="Proteomes" id="UP000176568">
    <property type="component" value="Unassembled WGS sequence"/>
</dbReference>
<evidence type="ECO:0000256" key="1">
    <source>
        <dbReference type="SAM" id="Phobius"/>
    </source>
</evidence>
<proteinExistence type="predicted"/>
<evidence type="ECO:0000313" key="2">
    <source>
        <dbReference type="EMBL" id="OGC88368.1"/>
    </source>
</evidence>
<reference evidence="2 3" key="1">
    <citation type="journal article" date="2016" name="Nat. Commun.">
        <title>Thousands of microbial genomes shed light on interconnected biogeochemical processes in an aquifer system.</title>
        <authorList>
            <person name="Anantharaman K."/>
            <person name="Brown C.T."/>
            <person name="Hug L.A."/>
            <person name="Sharon I."/>
            <person name="Castelle C.J."/>
            <person name="Probst A.J."/>
            <person name="Thomas B.C."/>
            <person name="Singh A."/>
            <person name="Wilkins M.J."/>
            <person name="Karaoz U."/>
            <person name="Brodie E.L."/>
            <person name="Williams K.H."/>
            <person name="Hubbard S.S."/>
            <person name="Banfield J.F."/>
        </authorList>
    </citation>
    <scope>NUCLEOTIDE SEQUENCE [LARGE SCALE GENOMIC DNA]</scope>
</reference>
<sequence>MSSFFIARLINAVIGVIEFILLLRFGLELFGASSSSSFVAWVYNTSAVFIGPFIGAFPGIYFTPNAFIDVVAVLAMIAYAIIGWLLIELVAFIFSALRGI</sequence>
<evidence type="ECO:0000313" key="3">
    <source>
        <dbReference type="Proteomes" id="UP000176568"/>
    </source>
</evidence>
<keyword evidence="1" id="KW-1133">Transmembrane helix</keyword>
<organism evidence="2 3">
    <name type="scientific">Candidatus Adlerbacteria bacterium RIFOXYC1_FULL_48_26</name>
    <dbReference type="NCBI Taxonomy" id="1797247"/>
    <lineage>
        <taxon>Bacteria</taxon>
        <taxon>Candidatus Adleribacteriota</taxon>
    </lineage>
</organism>
<gene>
    <name evidence="2" type="ORF">A2419_00750</name>
</gene>
<comment type="caution">
    <text evidence="2">The sequence shown here is derived from an EMBL/GenBank/DDBJ whole genome shotgun (WGS) entry which is preliminary data.</text>
</comment>
<feature type="transmembrane region" description="Helical" evidence="1">
    <location>
        <begin position="38"/>
        <end position="61"/>
    </location>
</feature>
<dbReference type="AlphaFoldDB" id="A0A1F4Y3C5"/>
<keyword evidence="1" id="KW-0472">Membrane</keyword>
<dbReference type="EMBL" id="MEXB01000009">
    <property type="protein sequence ID" value="OGC88368.1"/>
    <property type="molecule type" value="Genomic_DNA"/>
</dbReference>
<feature type="transmembrane region" description="Helical" evidence="1">
    <location>
        <begin position="6"/>
        <end position="26"/>
    </location>
</feature>
<protein>
    <recommendedName>
        <fullName evidence="4">YggT family protein</fullName>
    </recommendedName>
</protein>
<accession>A0A1F4Y3C5</accession>
<dbReference type="STRING" id="1797247.A2419_00750"/>
<feature type="transmembrane region" description="Helical" evidence="1">
    <location>
        <begin position="67"/>
        <end position="94"/>
    </location>
</feature>
<keyword evidence="1" id="KW-0812">Transmembrane</keyword>
<evidence type="ECO:0008006" key="4">
    <source>
        <dbReference type="Google" id="ProtNLM"/>
    </source>
</evidence>
<name>A0A1F4Y3C5_9BACT</name>